<keyword evidence="4" id="KW-1185">Reference proteome</keyword>
<comment type="caution">
    <text evidence="3">The sequence shown here is derived from an EMBL/GenBank/DDBJ whole genome shotgun (WGS) entry which is preliminary data.</text>
</comment>
<dbReference type="PANTHER" id="PTHR35525">
    <property type="entry name" value="BLL6575 PROTEIN"/>
    <property type="match status" value="1"/>
</dbReference>
<dbReference type="InterPro" id="IPR010852">
    <property type="entry name" value="ABATE"/>
</dbReference>
<reference evidence="3" key="1">
    <citation type="submission" date="2021-01" db="EMBL/GenBank/DDBJ databases">
        <title>Whole genome shotgun sequence of Dactylosporangium siamense NBRC 106093.</title>
        <authorList>
            <person name="Komaki H."/>
            <person name="Tamura T."/>
        </authorList>
    </citation>
    <scope>NUCLEOTIDE SEQUENCE</scope>
    <source>
        <strain evidence="3">NBRC 106093</strain>
    </source>
</reference>
<gene>
    <name evidence="3" type="ORF">Dsi01nite_008260</name>
</gene>
<evidence type="ECO:0000259" key="2">
    <source>
        <dbReference type="Pfam" id="PF11706"/>
    </source>
</evidence>
<organism evidence="3 4">
    <name type="scientific">Dactylosporangium siamense</name>
    <dbReference type="NCBI Taxonomy" id="685454"/>
    <lineage>
        <taxon>Bacteria</taxon>
        <taxon>Bacillati</taxon>
        <taxon>Actinomycetota</taxon>
        <taxon>Actinomycetes</taxon>
        <taxon>Micromonosporales</taxon>
        <taxon>Micromonosporaceae</taxon>
        <taxon>Dactylosporangium</taxon>
    </lineage>
</organism>
<feature type="compositionally biased region" description="Gly residues" evidence="1">
    <location>
        <begin position="232"/>
        <end position="245"/>
    </location>
</feature>
<dbReference type="SUPFAM" id="SSF160904">
    <property type="entry name" value="Jann2411-like"/>
    <property type="match status" value="1"/>
</dbReference>
<dbReference type="InterPro" id="IPR021005">
    <property type="entry name" value="Znf_CGNR"/>
</dbReference>
<dbReference type="Gene3D" id="1.10.3300.10">
    <property type="entry name" value="Jann2411-like domain"/>
    <property type="match status" value="1"/>
</dbReference>
<feature type="region of interest" description="Disordered" evidence="1">
    <location>
        <begin position="227"/>
        <end position="254"/>
    </location>
</feature>
<evidence type="ECO:0000313" key="4">
    <source>
        <dbReference type="Proteomes" id="UP000660611"/>
    </source>
</evidence>
<sequence length="254" mass="24546">MTFVFVSGDLALDFAGTLKWRRSAPEELLGTPADAGRWAVEAGVLTAPPAVSTPDLTALLVLREQVYGLTTAALAGRALPARDLRALNTAAAAVPPRVTLTAGGIRRVGDATAIGAAVAVAAAELLGGPEIAAVRECALEECTRLFVDRSRAGNRAWCGMEECGNRVKAAAYRARRGAVRAGAAGNDAAGDDAAGDDAAGDGAGGGGAAANGAAANGAAANGAAANGAAANGAGGGGAARGGEGGDSSVRGDVG</sequence>
<dbReference type="Proteomes" id="UP000660611">
    <property type="component" value="Unassembled WGS sequence"/>
</dbReference>
<feature type="domain" description="Zinc finger CGNR" evidence="2">
    <location>
        <begin position="134"/>
        <end position="176"/>
    </location>
</feature>
<dbReference type="RefSeq" id="WP_203844661.1">
    <property type="nucleotide sequence ID" value="NZ_BONQ01000017.1"/>
</dbReference>
<dbReference type="Pfam" id="PF07336">
    <property type="entry name" value="ABATE"/>
    <property type="match status" value="1"/>
</dbReference>
<dbReference type="PANTHER" id="PTHR35525:SF3">
    <property type="entry name" value="BLL6575 PROTEIN"/>
    <property type="match status" value="1"/>
</dbReference>
<evidence type="ECO:0000313" key="3">
    <source>
        <dbReference type="EMBL" id="GIG42785.1"/>
    </source>
</evidence>
<evidence type="ECO:0000256" key="1">
    <source>
        <dbReference type="SAM" id="MobiDB-lite"/>
    </source>
</evidence>
<proteinExistence type="predicted"/>
<name>A0A919PHQ9_9ACTN</name>
<dbReference type="Pfam" id="PF11706">
    <property type="entry name" value="zf-CGNR"/>
    <property type="match status" value="1"/>
</dbReference>
<dbReference type="EMBL" id="BONQ01000017">
    <property type="protein sequence ID" value="GIG42785.1"/>
    <property type="molecule type" value="Genomic_DNA"/>
</dbReference>
<accession>A0A919PHQ9</accession>
<dbReference type="AlphaFoldDB" id="A0A919PHQ9"/>
<protein>
    <recommendedName>
        <fullName evidence="2">Zinc finger CGNR domain-containing protein</fullName>
    </recommendedName>
</protein>
<dbReference type="InterPro" id="IPR023286">
    <property type="entry name" value="ABATE_dom_sf"/>
</dbReference>